<proteinExistence type="predicted"/>
<gene>
    <name evidence="1" type="ORF">ABIC55_004140</name>
</gene>
<dbReference type="RefSeq" id="WP_354314577.1">
    <property type="nucleotide sequence ID" value="NZ_JBEPME010000007.1"/>
</dbReference>
<evidence type="ECO:0000313" key="1">
    <source>
        <dbReference type="EMBL" id="MET3659021.1"/>
    </source>
</evidence>
<sequence>MRVELIKSMEWNHVSDMISAAKDDAIGKRSIKILQVGDVSFRANCYSRKSDRIFKIDNILALVPVTSRERIVV</sequence>
<keyword evidence="2" id="KW-1185">Reference proteome</keyword>
<name>A0ABV2KD78_SPOPS</name>
<reference evidence="1 2" key="1">
    <citation type="submission" date="2024-06" db="EMBL/GenBank/DDBJ databases">
        <title>Sorghum-associated microbial communities from plants grown in Nebraska, USA.</title>
        <authorList>
            <person name="Schachtman D."/>
        </authorList>
    </citation>
    <scope>NUCLEOTIDE SEQUENCE [LARGE SCALE GENOMIC DNA]</scope>
    <source>
        <strain evidence="1 2">1288</strain>
    </source>
</reference>
<accession>A0ABV2KD78</accession>
<comment type="caution">
    <text evidence="1">The sequence shown here is derived from an EMBL/GenBank/DDBJ whole genome shotgun (WGS) entry which is preliminary data.</text>
</comment>
<protein>
    <submittedName>
        <fullName evidence="1">Acetone carboxylase gamma subunit</fullName>
    </submittedName>
</protein>
<organism evidence="1 2">
    <name type="scientific">Sporosarcina psychrophila</name>
    <name type="common">Bacillus psychrophilus</name>
    <dbReference type="NCBI Taxonomy" id="1476"/>
    <lineage>
        <taxon>Bacteria</taxon>
        <taxon>Bacillati</taxon>
        <taxon>Bacillota</taxon>
        <taxon>Bacilli</taxon>
        <taxon>Bacillales</taxon>
        <taxon>Caryophanaceae</taxon>
        <taxon>Sporosarcina</taxon>
    </lineage>
</organism>
<evidence type="ECO:0000313" key="2">
    <source>
        <dbReference type="Proteomes" id="UP001549104"/>
    </source>
</evidence>
<dbReference type="Proteomes" id="UP001549104">
    <property type="component" value="Unassembled WGS sequence"/>
</dbReference>
<dbReference type="EMBL" id="JBEPME010000007">
    <property type="protein sequence ID" value="MET3659021.1"/>
    <property type="molecule type" value="Genomic_DNA"/>
</dbReference>